<dbReference type="InterPro" id="IPR029751">
    <property type="entry name" value="Ribosomal_L25_dom"/>
</dbReference>
<dbReference type="InterPro" id="IPR011035">
    <property type="entry name" value="Ribosomal_bL25/Gln-tRNA_synth"/>
</dbReference>
<dbReference type="Gene3D" id="2.170.120.20">
    <property type="entry name" value="Ribosomal protein L25, beta domain"/>
    <property type="match status" value="1"/>
</dbReference>
<dbReference type="PANTHER" id="PTHR33284:SF1">
    <property type="entry name" value="RIBOSOMAL PROTEIN L25_GLN-TRNA SYNTHETASE, ANTI-CODON-BINDING DOMAIN-CONTAINING PROTEIN"/>
    <property type="match status" value="1"/>
</dbReference>
<dbReference type="CDD" id="cd00495">
    <property type="entry name" value="Ribosomal_L25_TL5_CTC"/>
    <property type="match status" value="1"/>
</dbReference>
<keyword evidence="1" id="KW-0699">rRNA-binding</keyword>
<evidence type="ECO:0000313" key="8">
    <source>
        <dbReference type="EMBL" id="KUG26144.1"/>
    </source>
</evidence>
<dbReference type="InterPro" id="IPR037121">
    <property type="entry name" value="Ribosomal_bL25_C"/>
</dbReference>
<dbReference type="GO" id="GO:0022625">
    <property type="term" value="C:cytosolic large ribosomal subunit"/>
    <property type="evidence" value="ECO:0007669"/>
    <property type="project" value="TreeGrafter"/>
</dbReference>
<dbReference type="SUPFAM" id="SSF50715">
    <property type="entry name" value="Ribosomal protein L25-like"/>
    <property type="match status" value="1"/>
</dbReference>
<dbReference type="InterPro" id="IPR020930">
    <property type="entry name" value="Ribosomal_uL5_bac-type"/>
</dbReference>
<dbReference type="AlphaFoldDB" id="A0A0W8FZ08"/>
<evidence type="ECO:0000256" key="1">
    <source>
        <dbReference type="ARBA" id="ARBA00022730"/>
    </source>
</evidence>
<evidence type="ECO:0000256" key="4">
    <source>
        <dbReference type="ARBA" id="ARBA00023274"/>
    </source>
</evidence>
<feature type="region of interest" description="Disordered" evidence="5">
    <location>
        <begin position="189"/>
        <end position="217"/>
    </location>
</feature>
<dbReference type="PANTHER" id="PTHR33284">
    <property type="entry name" value="RIBOSOMAL PROTEIN L25/GLN-TRNA SYNTHETASE, ANTI-CODON-BINDING DOMAIN-CONTAINING PROTEIN"/>
    <property type="match status" value="1"/>
</dbReference>
<dbReference type="InterPro" id="IPR020057">
    <property type="entry name" value="Ribosomal_bL25_b-dom"/>
</dbReference>
<protein>
    <submittedName>
        <fullName evidence="8">Lsu ribosomal protein l25p</fullName>
    </submittedName>
</protein>
<feature type="compositionally biased region" description="Basic and acidic residues" evidence="5">
    <location>
        <begin position="204"/>
        <end position="217"/>
    </location>
</feature>
<evidence type="ECO:0000259" key="7">
    <source>
        <dbReference type="Pfam" id="PF14693"/>
    </source>
</evidence>
<dbReference type="EMBL" id="LNQE01000526">
    <property type="protein sequence ID" value="KUG26144.1"/>
    <property type="molecule type" value="Genomic_DNA"/>
</dbReference>
<dbReference type="NCBIfam" id="TIGR00731">
    <property type="entry name" value="bL25_bact_ctc"/>
    <property type="match status" value="1"/>
</dbReference>
<evidence type="ECO:0000259" key="6">
    <source>
        <dbReference type="Pfam" id="PF01386"/>
    </source>
</evidence>
<dbReference type="InterPro" id="IPR020056">
    <property type="entry name" value="Rbsml_bL25/Gln-tRNA_synth_N"/>
</dbReference>
<dbReference type="InterPro" id="IPR001021">
    <property type="entry name" value="Ribosomal_bL25_long"/>
</dbReference>
<feature type="domain" description="Large ribosomal subunit protein bL25 L25" evidence="6">
    <location>
        <begin position="6"/>
        <end position="94"/>
    </location>
</feature>
<dbReference type="Pfam" id="PF14693">
    <property type="entry name" value="Ribosomal_TL5_C"/>
    <property type="match status" value="1"/>
</dbReference>
<dbReference type="GO" id="GO:0008097">
    <property type="term" value="F:5S rRNA binding"/>
    <property type="evidence" value="ECO:0007669"/>
    <property type="project" value="InterPro"/>
</dbReference>
<evidence type="ECO:0000256" key="3">
    <source>
        <dbReference type="ARBA" id="ARBA00022980"/>
    </source>
</evidence>
<dbReference type="Gene3D" id="2.40.240.10">
    <property type="entry name" value="Ribosomal Protein L25, Chain P"/>
    <property type="match status" value="1"/>
</dbReference>
<keyword evidence="2" id="KW-0694">RNA-binding</keyword>
<keyword evidence="3 8" id="KW-0689">Ribosomal protein</keyword>
<dbReference type="GO" id="GO:0006412">
    <property type="term" value="P:translation"/>
    <property type="evidence" value="ECO:0007669"/>
    <property type="project" value="InterPro"/>
</dbReference>
<accession>A0A0W8FZ08</accession>
<dbReference type="GO" id="GO:0003735">
    <property type="term" value="F:structural constituent of ribosome"/>
    <property type="evidence" value="ECO:0007669"/>
    <property type="project" value="InterPro"/>
</dbReference>
<organism evidence="8">
    <name type="scientific">hydrocarbon metagenome</name>
    <dbReference type="NCBI Taxonomy" id="938273"/>
    <lineage>
        <taxon>unclassified sequences</taxon>
        <taxon>metagenomes</taxon>
        <taxon>ecological metagenomes</taxon>
    </lineage>
</organism>
<feature type="domain" description="Large ribosomal subunit protein bL25 beta" evidence="7">
    <location>
        <begin position="104"/>
        <end position="184"/>
    </location>
</feature>
<evidence type="ECO:0000256" key="2">
    <source>
        <dbReference type="ARBA" id="ARBA00022884"/>
    </source>
</evidence>
<name>A0A0W8FZ08_9ZZZZ</name>
<evidence type="ECO:0000256" key="5">
    <source>
        <dbReference type="SAM" id="MobiDB-lite"/>
    </source>
</evidence>
<proteinExistence type="inferred from homology"/>
<dbReference type="Pfam" id="PF01386">
    <property type="entry name" value="Ribosomal_L25p"/>
    <property type="match status" value="1"/>
</dbReference>
<comment type="caution">
    <text evidence="8">The sequence shown here is derived from an EMBL/GenBank/DDBJ whole genome shotgun (WGS) entry which is preliminary data.</text>
</comment>
<dbReference type="HAMAP" id="MF_01334">
    <property type="entry name" value="Ribosomal_bL25_CTC"/>
    <property type="match status" value="1"/>
</dbReference>
<keyword evidence="4" id="KW-0687">Ribonucleoprotein</keyword>
<reference evidence="8" key="1">
    <citation type="journal article" date="2015" name="Proc. Natl. Acad. Sci. U.S.A.">
        <title>Networks of energetic and metabolic interactions define dynamics in microbial communities.</title>
        <authorList>
            <person name="Embree M."/>
            <person name="Liu J.K."/>
            <person name="Al-Bassam M.M."/>
            <person name="Zengler K."/>
        </authorList>
    </citation>
    <scope>NUCLEOTIDE SEQUENCE</scope>
</reference>
<sequence length="217" mass="24360">MAEVTLKAKMREVSTKGTLNQLRKKGNVPGVFYIKGNEGIPILVEENDINPLVFTSESHLIQLKIDGDKEEMHEAILKEIQFDPVTDKVVHFDLRGITRGEVLELEIPLMLRGTAQGVKEGGILQQVLHKLHIECLPRHIPEHLEFDVTGLKFGQTITVADLSFENVKILNSEKSVVLSIVAPKILEEDRKDDELDSAEPVEPEVIKKGKVEEETDE</sequence>
<gene>
    <name evidence="8" type="ORF">ASZ90_004026</name>
</gene>